<keyword evidence="2 7" id="KW-0853">WD repeat</keyword>
<evidence type="ECO:0000256" key="1">
    <source>
        <dbReference type="ARBA" id="ARBA00006445"/>
    </source>
</evidence>
<dbReference type="GO" id="GO:0010997">
    <property type="term" value="F:anaphase-promoting complex binding"/>
    <property type="evidence" value="ECO:0007669"/>
    <property type="project" value="InterPro"/>
</dbReference>
<evidence type="ECO:0000256" key="8">
    <source>
        <dbReference type="SAM" id="MobiDB-lite"/>
    </source>
</evidence>
<evidence type="ECO:0000259" key="9">
    <source>
        <dbReference type="Pfam" id="PF24807"/>
    </source>
</evidence>
<dbReference type="EMBL" id="KZ819603">
    <property type="protein sequence ID" value="PWN35239.1"/>
    <property type="molecule type" value="Genomic_DNA"/>
</dbReference>
<evidence type="ECO:0000256" key="7">
    <source>
        <dbReference type="PROSITE-ProRule" id="PRU00221"/>
    </source>
</evidence>
<dbReference type="PANTHER" id="PTHR19918:SF8">
    <property type="entry name" value="FI02843P"/>
    <property type="match status" value="1"/>
</dbReference>
<gene>
    <name evidence="10" type="ORF">FA14DRAFT_105928</name>
</gene>
<dbReference type="GO" id="GO:1990757">
    <property type="term" value="F:ubiquitin ligase activator activity"/>
    <property type="evidence" value="ECO:0007669"/>
    <property type="project" value="TreeGrafter"/>
</dbReference>
<evidence type="ECO:0000313" key="11">
    <source>
        <dbReference type="Proteomes" id="UP000245771"/>
    </source>
</evidence>
<dbReference type="GO" id="GO:0031145">
    <property type="term" value="P:anaphase-promoting complex-dependent catabolic process"/>
    <property type="evidence" value="ECO:0007669"/>
    <property type="project" value="TreeGrafter"/>
</dbReference>
<protein>
    <submittedName>
        <fullName evidence="10">WD40 repeat-like protein</fullName>
    </submittedName>
</protein>
<dbReference type="InParanoid" id="A0A316VC80"/>
<keyword evidence="3" id="KW-0132">Cell division</keyword>
<dbReference type="PROSITE" id="PS50082">
    <property type="entry name" value="WD_REPEATS_2"/>
    <property type="match status" value="3"/>
</dbReference>
<accession>A0A316VC80</accession>
<dbReference type="InterPro" id="IPR033010">
    <property type="entry name" value="Cdc20/Fizzy"/>
</dbReference>
<feature type="compositionally biased region" description="Polar residues" evidence="8">
    <location>
        <begin position="37"/>
        <end position="46"/>
    </location>
</feature>
<dbReference type="AlphaFoldDB" id="A0A316VC80"/>
<dbReference type="SUPFAM" id="SSF50978">
    <property type="entry name" value="WD40 repeat-like"/>
    <property type="match status" value="1"/>
</dbReference>
<feature type="repeat" description="WD" evidence="7">
    <location>
        <begin position="268"/>
        <end position="309"/>
    </location>
</feature>
<dbReference type="PANTHER" id="PTHR19918">
    <property type="entry name" value="CELL DIVISION CYCLE 20 CDC20 FIZZY -RELATED"/>
    <property type="match status" value="1"/>
</dbReference>
<proteinExistence type="inferred from homology"/>
<dbReference type="STRING" id="1280837.A0A316VC80"/>
<feature type="non-terminal residue" evidence="10">
    <location>
        <position position="445"/>
    </location>
</feature>
<comment type="similarity">
    <text evidence="1">Belongs to the WD repeat CDC20/Fizzy family.</text>
</comment>
<dbReference type="GO" id="GO:0051301">
    <property type="term" value="P:cell division"/>
    <property type="evidence" value="ECO:0007669"/>
    <property type="project" value="UniProtKB-KW"/>
</dbReference>
<feature type="region of interest" description="Disordered" evidence="8">
    <location>
        <begin position="1"/>
        <end position="55"/>
    </location>
</feature>
<evidence type="ECO:0000256" key="6">
    <source>
        <dbReference type="ARBA" id="ARBA00023306"/>
    </source>
</evidence>
<evidence type="ECO:0000256" key="4">
    <source>
        <dbReference type="ARBA" id="ARBA00022737"/>
    </source>
</evidence>
<dbReference type="GO" id="GO:1905786">
    <property type="term" value="P:positive regulation of anaphase-promoting complex-dependent catabolic process"/>
    <property type="evidence" value="ECO:0007669"/>
    <property type="project" value="TreeGrafter"/>
</dbReference>
<keyword evidence="6" id="KW-0131">Cell cycle</keyword>
<reference evidence="10 11" key="1">
    <citation type="journal article" date="2018" name="Mol. Biol. Evol.">
        <title>Broad Genomic Sampling Reveals a Smut Pathogenic Ancestry of the Fungal Clade Ustilaginomycotina.</title>
        <authorList>
            <person name="Kijpornyongpan T."/>
            <person name="Mondo S.J."/>
            <person name="Barry K."/>
            <person name="Sandor L."/>
            <person name="Lee J."/>
            <person name="Lipzen A."/>
            <person name="Pangilinan J."/>
            <person name="LaButti K."/>
            <person name="Hainaut M."/>
            <person name="Henrissat B."/>
            <person name="Grigoriev I.V."/>
            <person name="Spatafora J.W."/>
            <person name="Aime M.C."/>
        </authorList>
    </citation>
    <scope>NUCLEOTIDE SEQUENCE [LARGE SCALE GENOMIC DNA]</scope>
    <source>
        <strain evidence="10 11">MCA 3882</strain>
    </source>
</reference>
<evidence type="ECO:0000256" key="2">
    <source>
        <dbReference type="ARBA" id="ARBA00022574"/>
    </source>
</evidence>
<evidence type="ECO:0000313" key="10">
    <source>
        <dbReference type="EMBL" id="PWN35239.1"/>
    </source>
</evidence>
<dbReference type="Proteomes" id="UP000245771">
    <property type="component" value="Unassembled WGS sequence"/>
</dbReference>
<feature type="domain" description="CDC20/Fizzy WD40" evidence="9">
    <location>
        <begin position="121"/>
        <end position="437"/>
    </location>
</feature>
<feature type="repeat" description="WD" evidence="7">
    <location>
        <begin position="175"/>
        <end position="216"/>
    </location>
</feature>
<dbReference type="OrthoDB" id="10263272at2759"/>
<dbReference type="InterPro" id="IPR036322">
    <property type="entry name" value="WD40_repeat_dom_sf"/>
</dbReference>
<dbReference type="GO" id="GO:0005680">
    <property type="term" value="C:anaphase-promoting complex"/>
    <property type="evidence" value="ECO:0007669"/>
    <property type="project" value="TreeGrafter"/>
</dbReference>
<dbReference type="Gene3D" id="2.130.10.10">
    <property type="entry name" value="YVTN repeat-like/Quinoprotein amine dehydrogenase"/>
    <property type="match status" value="1"/>
</dbReference>
<feature type="non-terminal residue" evidence="10">
    <location>
        <position position="1"/>
    </location>
</feature>
<dbReference type="InterPro" id="IPR001680">
    <property type="entry name" value="WD40_rpt"/>
</dbReference>
<feature type="compositionally biased region" description="Basic and acidic residues" evidence="8">
    <location>
        <begin position="1"/>
        <end position="13"/>
    </location>
</feature>
<dbReference type="PROSITE" id="PS50294">
    <property type="entry name" value="WD_REPEATS_REGION"/>
    <property type="match status" value="2"/>
</dbReference>
<evidence type="ECO:0000256" key="3">
    <source>
        <dbReference type="ARBA" id="ARBA00022618"/>
    </source>
</evidence>
<feature type="repeat" description="WD" evidence="7">
    <location>
        <begin position="406"/>
        <end position="439"/>
    </location>
</feature>
<dbReference type="InterPro" id="IPR056150">
    <property type="entry name" value="WD40_CDC20-Fz"/>
</dbReference>
<dbReference type="InterPro" id="IPR015943">
    <property type="entry name" value="WD40/YVTN_repeat-like_dom_sf"/>
</dbReference>
<dbReference type="Pfam" id="PF24807">
    <property type="entry name" value="WD40_CDC20-Fz"/>
    <property type="match status" value="1"/>
</dbReference>
<evidence type="ECO:0000256" key="5">
    <source>
        <dbReference type="ARBA" id="ARBA00022776"/>
    </source>
</evidence>
<keyword evidence="5" id="KW-0498">Mitosis</keyword>
<keyword evidence="11" id="KW-1185">Reference proteome</keyword>
<organism evidence="10 11">
    <name type="scientific">Meira miltonrushii</name>
    <dbReference type="NCBI Taxonomy" id="1280837"/>
    <lineage>
        <taxon>Eukaryota</taxon>
        <taxon>Fungi</taxon>
        <taxon>Dikarya</taxon>
        <taxon>Basidiomycota</taxon>
        <taxon>Ustilaginomycotina</taxon>
        <taxon>Exobasidiomycetes</taxon>
        <taxon>Exobasidiales</taxon>
        <taxon>Brachybasidiaceae</taxon>
        <taxon>Meira</taxon>
    </lineage>
</organism>
<keyword evidence="4" id="KW-0677">Repeat</keyword>
<sequence>SRGDRFIPNRELSRSAGLMADHLRDGMGGETLAGRAGSSNNSTGRASSPFDRTMNDHSQNLTEALQMERGHRILSFNAMAPDTHSAPEMRSRYAVPRPKILPSSLTAGGRRRIATTPEKTLDTPDMRDDFYSHLLCWSSQNVIAIALGGSVHTWNGNTGDVSEVCDLLEMSERVGGGQASVVKAMTWDDSGTLLQIGTNTGHVQIWDMETQTRVRTFKPSADGQDAADNTSVTTTSWAEDGTLALGYWSGLLREHDLRQRDSIIRDIHSAHTQSICGMSYRADSALLATGGNDNVVKVWDRRSNTAKMQKERHRAAVRALSWSPMNSSLLATGGGTLDKAIHFWNVTQGTRLQSIQTDAQVTALHWSYRYKEIASCHGTSAASEGSATPSYLNLWSYPSLDKLESLAAHESRTLHSCLSPDGQVLATCGTDESLKFWRLFEVLDD</sequence>
<name>A0A316VC80_9BASI</name>
<dbReference type="RefSeq" id="XP_025355541.1">
    <property type="nucleotide sequence ID" value="XM_025495764.1"/>
</dbReference>
<dbReference type="SMART" id="SM00320">
    <property type="entry name" value="WD40"/>
    <property type="match status" value="6"/>
</dbReference>
<dbReference type="GeneID" id="37017545"/>